<dbReference type="GO" id="GO:0008097">
    <property type="term" value="F:5S rRNA binding"/>
    <property type="evidence" value="ECO:0007669"/>
    <property type="project" value="TreeGrafter"/>
</dbReference>
<reference evidence="7 8" key="1">
    <citation type="journal article" date="2018" name="Plant J.">
        <title>Genome sequences of Chlorella sorokiniana UTEX 1602 and Micractinium conductrix SAG 241.80: implications to maltose excretion by a green alga.</title>
        <authorList>
            <person name="Arriola M.B."/>
            <person name="Velmurugan N."/>
            <person name="Zhang Y."/>
            <person name="Plunkett M.H."/>
            <person name="Hondzo H."/>
            <person name="Barney B.M."/>
        </authorList>
    </citation>
    <scope>NUCLEOTIDE SEQUENCE [LARGE SCALE GENOMIC DNA]</scope>
    <source>
        <strain evidence="7 8">SAG 241.80</strain>
    </source>
</reference>
<dbReference type="PANTHER" id="PTHR14211">
    <property type="entry name" value="GLIOMA SUPPRESSOR CANDIDATE REGION GENE 2"/>
    <property type="match status" value="1"/>
</dbReference>
<gene>
    <name evidence="7" type="primary">g414</name>
    <name evidence="7" type="ORF">C2E20_0414</name>
</gene>
<dbReference type="PANTHER" id="PTHR14211:SF7">
    <property type="entry name" value="RIBOSOME BIOGENESIS PROTEIN NOP53"/>
    <property type="match status" value="1"/>
</dbReference>
<dbReference type="OrthoDB" id="515203at2759"/>
<dbReference type="GO" id="GO:0006364">
    <property type="term" value="P:rRNA processing"/>
    <property type="evidence" value="ECO:0007669"/>
    <property type="project" value="TreeGrafter"/>
</dbReference>
<dbReference type="STRING" id="554055.A0A2P6VRB5"/>
<feature type="compositionally biased region" description="Low complexity" evidence="6">
    <location>
        <begin position="100"/>
        <end position="128"/>
    </location>
</feature>
<dbReference type="GO" id="GO:0005730">
    <property type="term" value="C:nucleolus"/>
    <property type="evidence" value="ECO:0007669"/>
    <property type="project" value="UniProtKB-SubCell"/>
</dbReference>
<feature type="compositionally biased region" description="Basic residues" evidence="6">
    <location>
        <begin position="1"/>
        <end position="11"/>
    </location>
</feature>
<feature type="region of interest" description="Disordered" evidence="6">
    <location>
        <begin position="420"/>
        <end position="450"/>
    </location>
</feature>
<feature type="region of interest" description="Disordered" evidence="6">
    <location>
        <begin position="84"/>
        <end position="166"/>
    </location>
</feature>
<evidence type="ECO:0000256" key="5">
    <source>
        <dbReference type="PIRNR" id="PIRNR017302"/>
    </source>
</evidence>
<evidence type="ECO:0000256" key="1">
    <source>
        <dbReference type="ARBA" id="ARBA00008838"/>
    </source>
</evidence>
<feature type="compositionally biased region" description="Basic and acidic residues" evidence="6">
    <location>
        <begin position="274"/>
        <end position="316"/>
    </location>
</feature>
<evidence type="ECO:0000256" key="6">
    <source>
        <dbReference type="SAM" id="MobiDB-lite"/>
    </source>
</evidence>
<comment type="caution">
    <text evidence="7">The sequence shown here is derived from an EMBL/GenBank/DDBJ whole genome shotgun (WGS) entry which is preliminary data.</text>
</comment>
<dbReference type="GO" id="GO:0000027">
    <property type="term" value="P:ribosomal large subunit assembly"/>
    <property type="evidence" value="ECO:0007669"/>
    <property type="project" value="UniProtKB-UniRule"/>
</dbReference>
<comment type="similarity">
    <text evidence="1 5">Belongs to the NOP53 family.</text>
</comment>
<dbReference type="InterPro" id="IPR011687">
    <property type="entry name" value="Nop53/GLTSCR2"/>
</dbReference>
<evidence type="ECO:0000313" key="7">
    <source>
        <dbReference type="EMBL" id="PSC76643.1"/>
    </source>
</evidence>
<keyword evidence="3 5" id="KW-0690">Ribosome biogenesis</keyword>
<feature type="compositionally biased region" description="Acidic residues" evidence="6">
    <location>
        <begin position="251"/>
        <end position="267"/>
    </location>
</feature>
<organism evidence="7 8">
    <name type="scientific">Micractinium conductrix</name>
    <dbReference type="NCBI Taxonomy" id="554055"/>
    <lineage>
        <taxon>Eukaryota</taxon>
        <taxon>Viridiplantae</taxon>
        <taxon>Chlorophyta</taxon>
        <taxon>core chlorophytes</taxon>
        <taxon>Trebouxiophyceae</taxon>
        <taxon>Chlorellales</taxon>
        <taxon>Chlorellaceae</taxon>
        <taxon>Chlorella clade</taxon>
        <taxon>Micractinium</taxon>
    </lineage>
</organism>
<proteinExistence type="inferred from homology"/>
<feature type="compositionally biased region" description="Basic residues" evidence="6">
    <location>
        <begin position="438"/>
        <end position="450"/>
    </location>
</feature>
<name>A0A2P6VRB5_9CHLO</name>
<feature type="compositionally biased region" description="Basic and acidic residues" evidence="6">
    <location>
        <begin position="12"/>
        <end position="32"/>
    </location>
</feature>
<feature type="region of interest" description="Disordered" evidence="6">
    <location>
        <begin position="1"/>
        <end position="34"/>
    </location>
</feature>
<feature type="region of interest" description="Disordered" evidence="6">
    <location>
        <begin position="246"/>
        <end position="366"/>
    </location>
</feature>
<dbReference type="AlphaFoldDB" id="A0A2P6VRB5"/>
<keyword evidence="4 5" id="KW-0539">Nucleus</keyword>
<comment type="function">
    <text evidence="5">May play a role in ribosome biogenesis.</text>
</comment>
<protein>
    <recommendedName>
        <fullName evidence="2 5">Ribosome biogenesis protein NOP53</fullName>
    </recommendedName>
</protein>
<evidence type="ECO:0000256" key="4">
    <source>
        <dbReference type="ARBA" id="ARBA00023242"/>
    </source>
</evidence>
<dbReference type="Proteomes" id="UP000239649">
    <property type="component" value="Unassembled WGS sequence"/>
</dbReference>
<dbReference type="EMBL" id="LHPF02000001">
    <property type="protein sequence ID" value="PSC76643.1"/>
    <property type="molecule type" value="Genomic_DNA"/>
</dbReference>
<accession>A0A2P6VRB5</accession>
<feature type="compositionally biased region" description="Basic and acidic residues" evidence="6">
    <location>
        <begin position="332"/>
        <end position="348"/>
    </location>
</feature>
<dbReference type="GO" id="GO:0005654">
    <property type="term" value="C:nucleoplasm"/>
    <property type="evidence" value="ECO:0007669"/>
    <property type="project" value="UniProtKB-SubCell"/>
</dbReference>
<evidence type="ECO:0000256" key="3">
    <source>
        <dbReference type="ARBA" id="ARBA00022517"/>
    </source>
</evidence>
<comment type="subcellular location">
    <subcellularLocation>
        <location evidence="5">Nucleus</location>
        <location evidence="5">Nucleolus</location>
    </subcellularLocation>
    <subcellularLocation>
        <location evidence="5">Nucleus</location>
        <location evidence="5">Nucleoplasm</location>
    </subcellularLocation>
</comment>
<dbReference type="Pfam" id="PF07767">
    <property type="entry name" value="Nop53"/>
    <property type="match status" value="1"/>
</dbReference>
<feature type="compositionally biased region" description="Basic and acidic residues" evidence="6">
    <location>
        <begin position="420"/>
        <end position="437"/>
    </location>
</feature>
<sequence>MVKKRGSKRSWAKIDHQDVEDFLEKSTREERQGLAVEGVPDAELFFEDKAPDEGTAVAVKEGRLPRKLAARQKVLRSAAILAAAHGATPVARPPPRKPKGSGQSQPAAPQQPAQQQQRAAGGRVQRQGRTVDPAELAIWEPEVEQQGGGWVPQAKRAPKRHKRGGAAPAALVPAAAAAAGIRPHIPAVEIDPAGCSYNPDVELHQEAVAVAVAAETRKLLDKELQPVAPPRTVDYDVETDELALLQTLEGGGDEDDEEEGQQQEGAEDAGGVEAARRKQEAAKKTRRDRNREARRRGAEDLLKEQRRLKAQRHELSSLKQIQGELAEEEADKDAARLRRQLDKAERMAAEPPKLSKHRFQPMPLQVLTSDELQGSLRRLKPTTMLAKDRFKSLQKRALIEPRRKIEQKKQGKKVEYIQGERAERAQERHAELQDIKTSRKKAKKVSVAKH</sequence>
<evidence type="ECO:0000313" key="8">
    <source>
        <dbReference type="Proteomes" id="UP000239649"/>
    </source>
</evidence>
<evidence type="ECO:0000256" key="2">
    <source>
        <dbReference type="ARBA" id="ARBA00018339"/>
    </source>
</evidence>
<keyword evidence="8" id="KW-1185">Reference proteome</keyword>
<dbReference type="PIRSF" id="PIRSF017302">
    <property type="entry name" value="Gltscr2"/>
    <property type="match status" value="1"/>
</dbReference>